<evidence type="ECO:0000256" key="6">
    <source>
        <dbReference type="PROSITE-ProRule" id="PRU00169"/>
    </source>
</evidence>
<sequence length="878" mass="93248">MASLGAASNPPSALLAAMLSHGPVIRYAAGIATSSPVVFVSANAPGFVGTRARAGRRWADLIHVDDRPGYREAIRQLRHGEVAEAEYRLMTDGGARWVRDTLGVADGQLIGTVVDISRERQAEDRARDATATMAAMAGSAMDAVITMSGDGCVLDFNPEAGRMFGYSRAEALGTALRDLIPPAEASDVGIAQYLSGDCADGAGRRIQVTGRRRDGSNFPAELTIACARAGSRPIFVAEIRDISRRLAAEAERDRTMRLLREAIENLPAGFTITGPDDRILLCNSAYAQAMGRPVDALVGRLRRELIAECLGLLRSVDGQPFDGSPEGAERITRRLCQPGSKPIELELVSGDVTIIGSSQLSDGSLVCVRTDVTEIRRAERAVRASAELLQQVLEACPVAIRMTRLSDGRIFYQSPASRSLYGADPQAGPIYARDAFVDPGDCDRLAGLIAIDGGVDGFEAAMRSGDGRSFPAAISARAVEVHGEAMVVGCTVDLTERNAVAAKLDEQREALHQSEKLAALGELLAGVAHELNNPLSVVVGQALLLKETTFDPAITDRLNRIGRAADRCVRIVKTFLSMARRRPKRSEPVCLEQVIHDAVEVAGHALRSSGVRVRLRLAAGLPPVEGDIDQLAQVMTNLIFNAEIAMREAPGERTLTISTSLARHAGHVVLRVRDTGPGVPRALHARVFEPFFTTRGIGVGTGIGLAFCHRVIESHGGCISLADAKGGGAQFTVELPVFGAVAAAAEPAPPPDAVASGRHVLVIDDEGDVADVVAAMLRHTGDRVEIAMSGGEALARLRDAPFDLILSDLRMPGLDGEALFGLLAREQPHMLARLGFITGDAMGGQAQRFLARCGRPFLEKPITPADLSRLVAAIAPPP</sequence>
<dbReference type="SUPFAM" id="SSF55874">
    <property type="entry name" value="ATPase domain of HSP90 chaperone/DNA topoisomerase II/histidine kinase"/>
    <property type="match status" value="1"/>
</dbReference>
<dbReference type="AlphaFoldDB" id="A0A3N1MF75"/>
<dbReference type="RefSeq" id="WP_170216350.1">
    <property type="nucleotide sequence ID" value="NZ_AP019700.1"/>
</dbReference>
<dbReference type="InterPro" id="IPR035965">
    <property type="entry name" value="PAS-like_dom_sf"/>
</dbReference>
<dbReference type="InterPro" id="IPR003594">
    <property type="entry name" value="HATPase_dom"/>
</dbReference>
<name>A0A3N1MF75_9PROT</name>
<dbReference type="SUPFAM" id="SSF55785">
    <property type="entry name" value="PYP-like sensor domain (PAS domain)"/>
    <property type="match status" value="4"/>
</dbReference>
<protein>
    <recommendedName>
        <fullName evidence="2">histidine kinase</fullName>
        <ecNumber evidence="2">2.7.13.3</ecNumber>
    </recommendedName>
</protein>
<evidence type="ECO:0000256" key="3">
    <source>
        <dbReference type="ARBA" id="ARBA00022553"/>
    </source>
</evidence>
<dbReference type="EC" id="2.7.13.3" evidence="2"/>
<dbReference type="InterPro" id="IPR000014">
    <property type="entry name" value="PAS"/>
</dbReference>
<dbReference type="InterPro" id="IPR011006">
    <property type="entry name" value="CheY-like_superfamily"/>
</dbReference>
<dbReference type="Pfam" id="PF08447">
    <property type="entry name" value="PAS_3"/>
    <property type="match status" value="1"/>
</dbReference>
<dbReference type="CDD" id="cd00082">
    <property type="entry name" value="HisKA"/>
    <property type="match status" value="1"/>
</dbReference>
<proteinExistence type="predicted"/>
<dbReference type="SMART" id="SM00388">
    <property type="entry name" value="HisKA"/>
    <property type="match status" value="1"/>
</dbReference>
<accession>A0A3N1MF75</accession>
<evidence type="ECO:0000256" key="5">
    <source>
        <dbReference type="ARBA" id="ARBA00022777"/>
    </source>
</evidence>
<evidence type="ECO:0000256" key="4">
    <source>
        <dbReference type="ARBA" id="ARBA00022679"/>
    </source>
</evidence>
<dbReference type="Pfam" id="PF02518">
    <property type="entry name" value="HATPase_c"/>
    <property type="match status" value="1"/>
</dbReference>
<keyword evidence="3 6" id="KW-0597">Phosphoprotein</keyword>
<dbReference type="CDD" id="cd17546">
    <property type="entry name" value="REC_hyHK_CKI1_RcsC-like"/>
    <property type="match status" value="1"/>
</dbReference>
<dbReference type="SUPFAM" id="SSF52172">
    <property type="entry name" value="CheY-like"/>
    <property type="match status" value="1"/>
</dbReference>
<reference evidence="10 11" key="1">
    <citation type="submission" date="2018-11" db="EMBL/GenBank/DDBJ databases">
        <title>Genomic Encyclopedia of Type Strains, Phase IV (KMG-IV): sequencing the most valuable type-strain genomes for metagenomic binning, comparative biology and taxonomic classification.</title>
        <authorList>
            <person name="Goeker M."/>
        </authorList>
    </citation>
    <scope>NUCLEOTIDE SEQUENCE [LARGE SCALE GENOMIC DNA]</scope>
    <source>
        <strain evidence="10 11">DSM 5900</strain>
    </source>
</reference>
<dbReference type="SMART" id="SM00387">
    <property type="entry name" value="HATPase_c"/>
    <property type="match status" value="1"/>
</dbReference>
<evidence type="ECO:0000259" key="8">
    <source>
        <dbReference type="PROSITE" id="PS50110"/>
    </source>
</evidence>
<feature type="domain" description="Histidine kinase" evidence="7">
    <location>
        <begin position="526"/>
        <end position="739"/>
    </location>
</feature>
<comment type="catalytic activity">
    <reaction evidence="1">
        <text>ATP + protein L-histidine = ADP + protein N-phospho-L-histidine.</text>
        <dbReference type="EC" id="2.7.13.3"/>
    </reaction>
</comment>
<dbReference type="GO" id="GO:0000155">
    <property type="term" value="F:phosphorelay sensor kinase activity"/>
    <property type="evidence" value="ECO:0007669"/>
    <property type="project" value="InterPro"/>
</dbReference>
<dbReference type="InterPro" id="IPR004358">
    <property type="entry name" value="Sig_transdc_His_kin-like_C"/>
</dbReference>
<keyword evidence="5" id="KW-0418">Kinase</keyword>
<dbReference type="Gene3D" id="3.30.565.10">
    <property type="entry name" value="Histidine kinase-like ATPase, C-terminal domain"/>
    <property type="match status" value="1"/>
</dbReference>
<dbReference type="InterPro" id="IPR001789">
    <property type="entry name" value="Sig_transdc_resp-reg_receiver"/>
</dbReference>
<evidence type="ECO:0000313" key="11">
    <source>
        <dbReference type="Proteomes" id="UP000278222"/>
    </source>
</evidence>
<dbReference type="Gene3D" id="1.10.287.130">
    <property type="match status" value="1"/>
</dbReference>
<organism evidence="10 11">
    <name type="scientific">Stella humosa</name>
    <dbReference type="NCBI Taxonomy" id="94"/>
    <lineage>
        <taxon>Bacteria</taxon>
        <taxon>Pseudomonadati</taxon>
        <taxon>Pseudomonadota</taxon>
        <taxon>Alphaproteobacteria</taxon>
        <taxon>Rhodospirillales</taxon>
        <taxon>Stellaceae</taxon>
        <taxon>Stella</taxon>
    </lineage>
</organism>
<keyword evidence="11" id="KW-1185">Reference proteome</keyword>
<dbReference type="SMART" id="SM00448">
    <property type="entry name" value="REC"/>
    <property type="match status" value="1"/>
</dbReference>
<gene>
    <name evidence="10" type="ORF">EDC65_1166</name>
</gene>
<evidence type="ECO:0000256" key="2">
    <source>
        <dbReference type="ARBA" id="ARBA00012438"/>
    </source>
</evidence>
<dbReference type="InterPro" id="IPR036097">
    <property type="entry name" value="HisK_dim/P_sf"/>
</dbReference>
<dbReference type="Pfam" id="PF13426">
    <property type="entry name" value="PAS_9"/>
    <property type="match status" value="1"/>
</dbReference>
<evidence type="ECO:0000256" key="1">
    <source>
        <dbReference type="ARBA" id="ARBA00000085"/>
    </source>
</evidence>
<dbReference type="PROSITE" id="PS50110">
    <property type="entry name" value="RESPONSE_REGULATORY"/>
    <property type="match status" value="1"/>
</dbReference>
<comment type="caution">
    <text evidence="10">The sequence shown here is derived from an EMBL/GenBank/DDBJ whole genome shotgun (WGS) entry which is preliminary data.</text>
</comment>
<dbReference type="Pfam" id="PF00989">
    <property type="entry name" value="PAS"/>
    <property type="match status" value="1"/>
</dbReference>
<dbReference type="SUPFAM" id="SSF47384">
    <property type="entry name" value="Homodimeric domain of signal transducing histidine kinase"/>
    <property type="match status" value="1"/>
</dbReference>
<dbReference type="PRINTS" id="PR00344">
    <property type="entry name" value="BCTRLSENSOR"/>
</dbReference>
<feature type="domain" description="Response regulatory" evidence="8">
    <location>
        <begin position="759"/>
        <end position="875"/>
    </location>
</feature>
<evidence type="ECO:0000313" key="10">
    <source>
        <dbReference type="EMBL" id="ROQ01979.1"/>
    </source>
</evidence>
<dbReference type="PROSITE" id="PS50109">
    <property type="entry name" value="HIS_KIN"/>
    <property type="match status" value="1"/>
</dbReference>
<keyword evidence="4" id="KW-0808">Transferase</keyword>
<evidence type="ECO:0000259" key="7">
    <source>
        <dbReference type="PROSITE" id="PS50109"/>
    </source>
</evidence>
<dbReference type="Pfam" id="PF00512">
    <property type="entry name" value="HisKA"/>
    <property type="match status" value="1"/>
</dbReference>
<dbReference type="Pfam" id="PF00072">
    <property type="entry name" value="Response_reg"/>
    <property type="match status" value="1"/>
</dbReference>
<evidence type="ECO:0000259" key="9">
    <source>
        <dbReference type="PROSITE" id="PS50112"/>
    </source>
</evidence>
<dbReference type="NCBIfam" id="TIGR00229">
    <property type="entry name" value="sensory_box"/>
    <property type="match status" value="1"/>
</dbReference>
<dbReference type="PANTHER" id="PTHR43047">
    <property type="entry name" value="TWO-COMPONENT HISTIDINE PROTEIN KINASE"/>
    <property type="match status" value="1"/>
</dbReference>
<dbReference type="SMART" id="SM00091">
    <property type="entry name" value="PAS"/>
    <property type="match status" value="4"/>
</dbReference>
<dbReference type="Gene3D" id="3.40.50.2300">
    <property type="match status" value="1"/>
</dbReference>
<dbReference type="Gene3D" id="3.30.450.20">
    <property type="entry name" value="PAS domain"/>
    <property type="match status" value="4"/>
</dbReference>
<dbReference type="InterPro" id="IPR003661">
    <property type="entry name" value="HisK_dim/P_dom"/>
</dbReference>
<dbReference type="EMBL" id="RJKX01000011">
    <property type="protein sequence ID" value="ROQ01979.1"/>
    <property type="molecule type" value="Genomic_DNA"/>
</dbReference>
<dbReference type="InterPro" id="IPR036890">
    <property type="entry name" value="HATPase_C_sf"/>
</dbReference>
<dbReference type="GO" id="GO:0006355">
    <property type="term" value="P:regulation of DNA-templated transcription"/>
    <property type="evidence" value="ECO:0007669"/>
    <property type="project" value="InterPro"/>
</dbReference>
<feature type="domain" description="PAS" evidence="9">
    <location>
        <begin position="129"/>
        <end position="182"/>
    </location>
</feature>
<dbReference type="CDD" id="cd00130">
    <property type="entry name" value="PAS"/>
    <property type="match status" value="2"/>
</dbReference>
<dbReference type="Proteomes" id="UP000278222">
    <property type="component" value="Unassembled WGS sequence"/>
</dbReference>
<feature type="modified residue" description="4-aspartylphosphate" evidence="6">
    <location>
        <position position="808"/>
    </location>
</feature>
<dbReference type="PANTHER" id="PTHR43047:SF72">
    <property type="entry name" value="OSMOSENSING HISTIDINE PROTEIN KINASE SLN1"/>
    <property type="match status" value="1"/>
</dbReference>
<dbReference type="InterPro" id="IPR013655">
    <property type="entry name" value="PAS_fold_3"/>
</dbReference>
<dbReference type="GO" id="GO:0005886">
    <property type="term" value="C:plasma membrane"/>
    <property type="evidence" value="ECO:0007669"/>
    <property type="project" value="TreeGrafter"/>
</dbReference>
<dbReference type="InterPro" id="IPR005467">
    <property type="entry name" value="His_kinase_dom"/>
</dbReference>
<dbReference type="GO" id="GO:0009927">
    <property type="term" value="F:histidine phosphotransfer kinase activity"/>
    <property type="evidence" value="ECO:0007669"/>
    <property type="project" value="TreeGrafter"/>
</dbReference>
<dbReference type="PROSITE" id="PS50112">
    <property type="entry name" value="PAS"/>
    <property type="match status" value="1"/>
</dbReference>
<dbReference type="InterPro" id="IPR013767">
    <property type="entry name" value="PAS_fold"/>
</dbReference>